<protein>
    <submittedName>
        <fullName evidence="1">Uncharacterized protein</fullName>
    </submittedName>
</protein>
<dbReference type="SUPFAM" id="SSF52540">
    <property type="entry name" value="P-loop containing nucleoside triphosphate hydrolases"/>
    <property type="match status" value="1"/>
</dbReference>
<dbReference type="EMBL" id="MU069974">
    <property type="protein sequence ID" value="KAF5831120.1"/>
    <property type="molecule type" value="Genomic_DNA"/>
</dbReference>
<reference evidence="1" key="1">
    <citation type="submission" date="2017-08" db="EMBL/GenBank/DDBJ databases">
        <authorList>
            <person name="Polle J.E."/>
            <person name="Barry K."/>
            <person name="Cushman J."/>
            <person name="Schmutz J."/>
            <person name="Tran D."/>
            <person name="Hathwaick L.T."/>
            <person name="Yim W.C."/>
            <person name="Jenkins J."/>
            <person name="Mckie-Krisberg Z.M."/>
            <person name="Prochnik S."/>
            <person name="Lindquist E."/>
            <person name="Dockter R.B."/>
            <person name="Adam C."/>
            <person name="Molina H."/>
            <person name="Bunkerborg J."/>
            <person name="Jin E."/>
            <person name="Buchheim M."/>
            <person name="Magnuson J."/>
        </authorList>
    </citation>
    <scope>NUCLEOTIDE SEQUENCE</scope>
    <source>
        <strain evidence="1">CCAP 19/18</strain>
    </source>
</reference>
<dbReference type="Proteomes" id="UP000815325">
    <property type="component" value="Unassembled WGS sequence"/>
</dbReference>
<dbReference type="Pfam" id="PF13671">
    <property type="entry name" value="AAA_33"/>
    <property type="match status" value="1"/>
</dbReference>
<evidence type="ECO:0000313" key="2">
    <source>
        <dbReference type="Proteomes" id="UP000815325"/>
    </source>
</evidence>
<evidence type="ECO:0000313" key="1">
    <source>
        <dbReference type="EMBL" id="KAF5831120.1"/>
    </source>
</evidence>
<dbReference type="Gene3D" id="3.40.50.300">
    <property type="entry name" value="P-loop containing nucleotide triphosphate hydrolases"/>
    <property type="match status" value="1"/>
</dbReference>
<name>A0ABQ7G930_DUNSA</name>
<dbReference type="InterPro" id="IPR027417">
    <property type="entry name" value="P-loop_NTPase"/>
</dbReference>
<organism evidence="1 2">
    <name type="scientific">Dunaliella salina</name>
    <name type="common">Green alga</name>
    <name type="synonym">Protococcus salinus</name>
    <dbReference type="NCBI Taxonomy" id="3046"/>
    <lineage>
        <taxon>Eukaryota</taxon>
        <taxon>Viridiplantae</taxon>
        <taxon>Chlorophyta</taxon>
        <taxon>core chlorophytes</taxon>
        <taxon>Chlorophyceae</taxon>
        <taxon>CS clade</taxon>
        <taxon>Chlamydomonadales</taxon>
        <taxon>Dunaliellaceae</taxon>
        <taxon>Dunaliella</taxon>
    </lineage>
</organism>
<dbReference type="PANTHER" id="PTHR33477:SF3">
    <property type="entry name" value="P-LOOP NTPASE DOMAIN-CONTAINING PROTEIN LPA1 HOMOLOG 1"/>
    <property type="match status" value="1"/>
</dbReference>
<keyword evidence="2" id="KW-1185">Reference proteome</keyword>
<comment type="caution">
    <text evidence="1">The sequence shown here is derived from an EMBL/GenBank/DDBJ whole genome shotgun (WGS) entry which is preliminary data.</text>
</comment>
<dbReference type="PANTHER" id="PTHR33477">
    <property type="entry name" value="P-LOOP NTPASE DOMAIN-CONTAINING PROTEIN LPA1 HOMOLOG 1"/>
    <property type="match status" value="1"/>
</dbReference>
<sequence length="198" mass="22256">MQQQQPHIPFLLVQPAPYSLHPDGVRYVRDGVRQILGCMGVKHRHAYKVAHLLFQRVSSQLPELAKPHHRRSPVCMHWAVWPHSDGEVCVSLPRSDFHELLCSCMAEYNYKCTPSSDELKVACSLRERRKCVVVLICGTSGSGKSTLASILASRLGITTVISTDSIRHMLRSFTSKDESPLLYASTYQARAVWILTAD</sequence>
<proteinExistence type="predicted"/>
<gene>
    <name evidence="1" type="ORF">DUNSADRAFT_13547</name>
</gene>
<accession>A0ABQ7G930</accession>